<comment type="caution">
    <text evidence="1">The sequence shown here is derived from an EMBL/GenBank/DDBJ whole genome shotgun (WGS) entry which is preliminary data.</text>
</comment>
<evidence type="ECO:0000313" key="2">
    <source>
        <dbReference type="Proteomes" id="UP000014977"/>
    </source>
</evidence>
<dbReference type="RefSeq" id="WP_020877836.1">
    <property type="nucleotide sequence ID" value="NZ_ATHJ01000105.1"/>
</dbReference>
<evidence type="ECO:0000313" key="1">
    <source>
        <dbReference type="EMBL" id="EPR36020.1"/>
    </source>
</evidence>
<dbReference type="OrthoDB" id="3335961at2"/>
<protein>
    <recommendedName>
        <fullName evidence="3">Glycosyl transferase group 1</fullName>
    </recommendedName>
</protein>
<name>S7THC2_DESML</name>
<dbReference type="EMBL" id="ATHJ01000105">
    <property type="protein sequence ID" value="EPR36020.1"/>
    <property type="molecule type" value="Genomic_DNA"/>
</dbReference>
<evidence type="ECO:0008006" key="3">
    <source>
        <dbReference type="Google" id="ProtNLM"/>
    </source>
</evidence>
<reference evidence="1 2" key="1">
    <citation type="journal article" date="2013" name="Genome Announc.">
        <title>Draft genome sequences for three mercury-methylating, sulfate-reducing bacteria.</title>
        <authorList>
            <person name="Brown S.D."/>
            <person name="Hurt R.A.Jr."/>
            <person name="Gilmour C.C."/>
            <person name="Elias D.A."/>
        </authorList>
    </citation>
    <scope>NUCLEOTIDE SEQUENCE [LARGE SCALE GENOMIC DNA]</scope>
    <source>
        <strain evidence="1 2">DSM 2059</strain>
    </source>
</reference>
<accession>S7THC2</accession>
<dbReference type="Proteomes" id="UP000014977">
    <property type="component" value="Unassembled WGS sequence"/>
</dbReference>
<proteinExistence type="predicted"/>
<dbReference type="SUPFAM" id="SSF53756">
    <property type="entry name" value="UDP-Glycosyltransferase/glycogen phosphorylase"/>
    <property type="match status" value="1"/>
</dbReference>
<dbReference type="Gene3D" id="3.40.50.2000">
    <property type="entry name" value="Glycogen Phosphorylase B"/>
    <property type="match status" value="1"/>
</dbReference>
<dbReference type="STRING" id="897.B2D07_16290"/>
<gene>
    <name evidence="1" type="ORF">dsmv_0725</name>
</gene>
<organism evidence="1 2">
    <name type="scientific">Desulfococcus multivorans DSM 2059</name>
    <dbReference type="NCBI Taxonomy" id="1121405"/>
    <lineage>
        <taxon>Bacteria</taxon>
        <taxon>Pseudomonadati</taxon>
        <taxon>Thermodesulfobacteriota</taxon>
        <taxon>Desulfobacteria</taxon>
        <taxon>Desulfobacterales</taxon>
        <taxon>Desulfococcaceae</taxon>
        <taxon>Desulfococcus</taxon>
    </lineage>
</organism>
<sequence length="387" mass="44701">MKIGIIDPSLREEGHHAYFNRYLAELLRTAGIEVLIADFNHTLHRRYEKEDFSMVNVADALPTKRFSALESSRFVGLMVHPALAAFYRDIGKKLSATDVNIWILSSYDVYTVPFICYSGIRFEHTIPVVHSLKHLRGKIRPWGRSFWVPFLLNYNLSRSKLILYLAGDHEKFFKRTGSKNHRLLIPYNTVSEDLIDVDNRHRMHERFRICTLGIIRDDKDIPSVIDVVGNHDDIDYYVGGAVAEGLDADYEALLRSHSDHGGNIIVNLNYLTHQAYHDEIQKAHFSIIPIMNKYEKNVQLTGLMIDSLVNKRPFIGPDIYPLNECVEKYDVGILYKPGDDQSLKEAILTAKHRGAVYYYDPIRRFLREQSIEKTASRLSNEITMLFK</sequence>
<keyword evidence="2" id="KW-1185">Reference proteome</keyword>
<dbReference type="AlphaFoldDB" id="S7THC2"/>